<keyword evidence="3" id="KW-1185">Reference proteome</keyword>
<reference evidence="2 3" key="1">
    <citation type="journal article" date="2010" name="Proc. Natl. Acad. Sci. U.S.A.">
        <title>Insights into evolution of multicellular fungi from the assembled chromosomes of the mushroom Coprinopsis cinerea (Coprinus cinereus).</title>
        <authorList>
            <person name="Stajich J.E."/>
            <person name="Wilke S.K."/>
            <person name="Ahren D."/>
            <person name="Au C.H."/>
            <person name="Birren B.W."/>
            <person name="Borodovsky M."/>
            <person name="Burns C."/>
            <person name="Canback B."/>
            <person name="Casselton L.A."/>
            <person name="Cheng C.K."/>
            <person name="Deng J."/>
            <person name="Dietrich F.S."/>
            <person name="Fargo D.C."/>
            <person name="Farman M.L."/>
            <person name="Gathman A.C."/>
            <person name="Goldberg J."/>
            <person name="Guigo R."/>
            <person name="Hoegger P.J."/>
            <person name="Hooker J.B."/>
            <person name="Huggins A."/>
            <person name="James T.Y."/>
            <person name="Kamada T."/>
            <person name="Kilaru S."/>
            <person name="Kodira C."/>
            <person name="Kues U."/>
            <person name="Kupfer D."/>
            <person name="Kwan H.S."/>
            <person name="Lomsadze A."/>
            <person name="Li W."/>
            <person name="Lilly W.W."/>
            <person name="Ma L.J."/>
            <person name="Mackey A.J."/>
            <person name="Manning G."/>
            <person name="Martin F."/>
            <person name="Muraguchi H."/>
            <person name="Natvig D.O."/>
            <person name="Palmerini H."/>
            <person name="Ramesh M.A."/>
            <person name="Rehmeyer C.J."/>
            <person name="Roe B.A."/>
            <person name="Shenoy N."/>
            <person name="Stanke M."/>
            <person name="Ter-Hovhannisyan V."/>
            <person name="Tunlid A."/>
            <person name="Velagapudi R."/>
            <person name="Vision T.J."/>
            <person name="Zeng Q."/>
            <person name="Zolan M.E."/>
            <person name="Pukkila P.J."/>
        </authorList>
    </citation>
    <scope>NUCLEOTIDE SEQUENCE [LARGE SCALE GENOMIC DNA]</scope>
    <source>
        <strain evidence="3">Okayama-7 / 130 / ATCC MYA-4618 / FGSC 9003</strain>
    </source>
</reference>
<dbReference type="Proteomes" id="UP000001861">
    <property type="component" value="Unassembled WGS sequence"/>
</dbReference>
<dbReference type="AlphaFoldDB" id="A8NB06"/>
<name>A8NB06_COPC7</name>
<dbReference type="InParanoid" id="A8NB06"/>
<gene>
    <name evidence="2" type="ORF">CC1G_09366</name>
</gene>
<protein>
    <submittedName>
        <fullName evidence="2">Uncharacterized protein</fullName>
    </submittedName>
</protein>
<dbReference type="InterPro" id="IPR023213">
    <property type="entry name" value="CAT-like_dom_sf"/>
</dbReference>
<organism evidence="2 3">
    <name type="scientific">Coprinopsis cinerea (strain Okayama-7 / 130 / ATCC MYA-4618 / FGSC 9003)</name>
    <name type="common">Inky cap fungus</name>
    <name type="synonym">Hormographiella aspergillata</name>
    <dbReference type="NCBI Taxonomy" id="240176"/>
    <lineage>
        <taxon>Eukaryota</taxon>
        <taxon>Fungi</taxon>
        <taxon>Dikarya</taxon>
        <taxon>Basidiomycota</taxon>
        <taxon>Agaricomycotina</taxon>
        <taxon>Agaricomycetes</taxon>
        <taxon>Agaricomycetidae</taxon>
        <taxon>Agaricales</taxon>
        <taxon>Agaricineae</taxon>
        <taxon>Psathyrellaceae</taxon>
        <taxon>Coprinopsis</taxon>
    </lineage>
</organism>
<evidence type="ECO:0000256" key="1">
    <source>
        <dbReference type="SAM" id="MobiDB-lite"/>
    </source>
</evidence>
<comment type="caution">
    <text evidence="2">The sequence shown here is derived from an EMBL/GenBank/DDBJ whole genome shotgun (WGS) entry which is preliminary data.</text>
</comment>
<dbReference type="GeneID" id="6008489"/>
<sequence length="534" mass="59270">MARKSSTPKLPPNAAIYPLTFMDMPAALASMVKAWIVEGIVETEKIREALDRVVEKWPTMAGRVEMIGKRRYLVHVPTALSDLREDYETYCVTSRTSSVPLSHFIELPLGTFSPCPPVSLFIPDDGRHKLGSLADYAKNGTPITHWHFTYFPPGPENGELGYTCIGVTYSHGLFDAVGNSMFLHALDAELNGKEWTVPWYPSTPGLHPNPLQEILDEELEKLLEDKERNEALDALLPWTEAGSKPGSPATSRSGFPEDLRRYPPPMKIVNLLQIIVWLIGLFIQKWVYGASTTHVVLPRDIHTRLANETRKEAEDNGLTDTRISGGDVVLAWLLQSLYKDDPNRNRTVSLGNVASIRSTYPAKLSNYPHNSVTSISYPIFTTSPSPSPYLHSLSSQPLYQIAYTLAKTRATTSRVDDFLISYKTSQIVDAQWLGGLALPVTERTDETMLMTNASIARIAFLGWGPAMKGGKGGRTLTHYRLSPSPIPVVNILFTNGWLENGDLVLNISVTKDKMDRVKAEFGKLVERFGKGGDS</sequence>
<accession>A8NB06</accession>
<dbReference type="OMA" id="NIANVNW"/>
<evidence type="ECO:0000313" key="3">
    <source>
        <dbReference type="Proteomes" id="UP000001861"/>
    </source>
</evidence>
<dbReference type="Gene3D" id="3.30.559.10">
    <property type="entry name" value="Chloramphenicol acetyltransferase-like domain"/>
    <property type="match status" value="1"/>
</dbReference>
<dbReference type="VEuPathDB" id="FungiDB:CC1G_09366"/>
<proteinExistence type="predicted"/>
<dbReference type="KEGG" id="cci:CC1G_09366"/>
<dbReference type="OrthoDB" id="21502at2759"/>
<dbReference type="STRING" id="240176.A8NB06"/>
<dbReference type="EMBL" id="AACS02000009">
    <property type="protein sequence ID" value="EAU89784.1"/>
    <property type="molecule type" value="Genomic_DNA"/>
</dbReference>
<dbReference type="eggNOG" id="ENOG502SVCX">
    <property type="taxonomic scope" value="Eukaryota"/>
</dbReference>
<feature type="region of interest" description="Disordered" evidence="1">
    <location>
        <begin position="237"/>
        <end position="257"/>
    </location>
</feature>
<dbReference type="RefSeq" id="XP_001832008.1">
    <property type="nucleotide sequence ID" value="XM_001831956.2"/>
</dbReference>
<evidence type="ECO:0000313" key="2">
    <source>
        <dbReference type="EMBL" id="EAU89784.1"/>
    </source>
</evidence>